<dbReference type="EMBL" id="JBBNAG010000002">
    <property type="protein sequence ID" value="KAK9157352.1"/>
    <property type="molecule type" value="Genomic_DNA"/>
</dbReference>
<feature type="compositionally biased region" description="Basic and acidic residues" evidence="1">
    <location>
        <begin position="1"/>
        <end position="22"/>
    </location>
</feature>
<name>A0AAP0KTC3_9MAGN</name>
<evidence type="ECO:0000313" key="2">
    <source>
        <dbReference type="EMBL" id="KAK9157352.1"/>
    </source>
</evidence>
<protein>
    <submittedName>
        <fullName evidence="2">Uncharacterized protein</fullName>
    </submittedName>
</protein>
<reference evidence="2 3" key="1">
    <citation type="submission" date="2024-01" db="EMBL/GenBank/DDBJ databases">
        <title>Genome assemblies of Stephania.</title>
        <authorList>
            <person name="Yang L."/>
        </authorList>
    </citation>
    <scope>NUCLEOTIDE SEQUENCE [LARGE SCALE GENOMIC DNA]</scope>
    <source>
        <strain evidence="2">JXDWG</strain>
        <tissue evidence="2">Leaf</tissue>
    </source>
</reference>
<dbReference type="AlphaFoldDB" id="A0AAP0KTC3"/>
<gene>
    <name evidence="2" type="ORF">Scep_003926</name>
</gene>
<accession>A0AAP0KTC3</accession>
<sequence length="93" mass="10718">MRYEPSESDCQPRRDPRPDKLYSLRRGNLKAPHWQEVTNSVSRLSSPSPPSLNLRPVPPQDREAPQTLPLQEPARRLRLQLQQSSPPCRPCLL</sequence>
<feature type="compositionally biased region" description="Low complexity" evidence="1">
    <location>
        <begin position="39"/>
        <end position="55"/>
    </location>
</feature>
<evidence type="ECO:0000256" key="1">
    <source>
        <dbReference type="SAM" id="MobiDB-lite"/>
    </source>
</evidence>
<dbReference type="Proteomes" id="UP001419268">
    <property type="component" value="Unassembled WGS sequence"/>
</dbReference>
<proteinExistence type="predicted"/>
<feature type="region of interest" description="Disordered" evidence="1">
    <location>
        <begin position="1"/>
        <end position="72"/>
    </location>
</feature>
<comment type="caution">
    <text evidence="2">The sequence shown here is derived from an EMBL/GenBank/DDBJ whole genome shotgun (WGS) entry which is preliminary data.</text>
</comment>
<organism evidence="2 3">
    <name type="scientific">Stephania cephalantha</name>
    <dbReference type="NCBI Taxonomy" id="152367"/>
    <lineage>
        <taxon>Eukaryota</taxon>
        <taxon>Viridiplantae</taxon>
        <taxon>Streptophyta</taxon>
        <taxon>Embryophyta</taxon>
        <taxon>Tracheophyta</taxon>
        <taxon>Spermatophyta</taxon>
        <taxon>Magnoliopsida</taxon>
        <taxon>Ranunculales</taxon>
        <taxon>Menispermaceae</taxon>
        <taxon>Menispermoideae</taxon>
        <taxon>Cissampelideae</taxon>
        <taxon>Stephania</taxon>
    </lineage>
</organism>
<keyword evidence="3" id="KW-1185">Reference proteome</keyword>
<evidence type="ECO:0000313" key="3">
    <source>
        <dbReference type="Proteomes" id="UP001419268"/>
    </source>
</evidence>